<organism evidence="12 13">
    <name type="scientific">Candidatus Woesebacteria bacterium GW2011_GWB1_43_14</name>
    <dbReference type="NCBI Taxonomy" id="1618578"/>
    <lineage>
        <taxon>Bacteria</taxon>
        <taxon>Candidatus Woeseibacteriota</taxon>
    </lineage>
</organism>
<evidence type="ECO:0000256" key="10">
    <source>
        <dbReference type="SAM" id="Phobius"/>
    </source>
</evidence>
<reference evidence="12 13" key="1">
    <citation type="journal article" date="2015" name="Nature">
        <title>rRNA introns, odd ribosomes, and small enigmatic genomes across a large radiation of phyla.</title>
        <authorList>
            <person name="Brown C.T."/>
            <person name="Hug L.A."/>
            <person name="Thomas B.C."/>
            <person name="Sharon I."/>
            <person name="Castelle C.J."/>
            <person name="Singh A."/>
            <person name="Wilkins M.J."/>
            <person name="Williams K.H."/>
            <person name="Banfield J.F."/>
        </authorList>
    </citation>
    <scope>NUCLEOTIDE SEQUENCE [LARGE SCALE GENOMIC DNA]</scope>
</reference>
<keyword evidence="4" id="KW-0874">Quinone</keyword>
<feature type="domain" description="Vitamin K epoxide reductase" evidence="11">
    <location>
        <begin position="2"/>
        <end position="133"/>
    </location>
</feature>
<evidence type="ECO:0000256" key="5">
    <source>
        <dbReference type="ARBA" id="ARBA00022989"/>
    </source>
</evidence>
<keyword evidence="5 10" id="KW-1133">Transmembrane helix</keyword>
<dbReference type="InterPro" id="IPR044698">
    <property type="entry name" value="VKOR/LTO1"/>
</dbReference>
<evidence type="ECO:0000256" key="1">
    <source>
        <dbReference type="ARBA" id="ARBA00004141"/>
    </source>
</evidence>
<evidence type="ECO:0000256" key="3">
    <source>
        <dbReference type="ARBA" id="ARBA00022692"/>
    </source>
</evidence>
<dbReference type="SMART" id="SM00756">
    <property type="entry name" value="VKc"/>
    <property type="match status" value="1"/>
</dbReference>
<comment type="similarity">
    <text evidence="2">Belongs to the VKOR family.</text>
</comment>
<dbReference type="InterPro" id="IPR038354">
    <property type="entry name" value="VKOR_sf"/>
</dbReference>
<protein>
    <submittedName>
        <fullName evidence="12">Vitamin K epoxide reductase</fullName>
    </submittedName>
</protein>
<feature type="transmembrane region" description="Helical" evidence="10">
    <location>
        <begin position="57"/>
        <end position="75"/>
    </location>
</feature>
<accession>A0A0G1GDP3</accession>
<keyword evidence="9" id="KW-0676">Redox-active center</keyword>
<feature type="transmembrane region" description="Helical" evidence="10">
    <location>
        <begin position="82"/>
        <end position="103"/>
    </location>
</feature>
<evidence type="ECO:0000313" key="13">
    <source>
        <dbReference type="Proteomes" id="UP000034090"/>
    </source>
</evidence>
<dbReference type="Proteomes" id="UP000034090">
    <property type="component" value="Unassembled WGS sequence"/>
</dbReference>
<dbReference type="Gene3D" id="1.20.1440.130">
    <property type="entry name" value="VKOR domain"/>
    <property type="match status" value="1"/>
</dbReference>
<sequence>MTSLALIFTLAAIGVSETRYLIEKRLKSDKPACFLGSECHIVLESKYNKLLGIHNDVWGLVFYLLTGFIVSLLVLRIGSENLIQNLSGIMLFSGSLVSVYFVFLQKFVIKKWCFWCVMSAVTIWLMALIYLFI</sequence>
<comment type="caution">
    <text evidence="12">The sequence shown here is derived from an EMBL/GenBank/DDBJ whole genome shotgun (WGS) entry which is preliminary data.</text>
</comment>
<dbReference type="GO" id="GO:0048038">
    <property type="term" value="F:quinone binding"/>
    <property type="evidence" value="ECO:0007669"/>
    <property type="project" value="UniProtKB-KW"/>
</dbReference>
<keyword evidence="8" id="KW-1015">Disulfide bond</keyword>
<dbReference type="EMBL" id="LCFQ01000013">
    <property type="protein sequence ID" value="KKS96998.1"/>
    <property type="molecule type" value="Genomic_DNA"/>
</dbReference>
<dbReference type="CDD" id="cd12916">
    <property type="entry name" value="VKOR_1"/>
    <property type="match status" value="1"/>
</dbReference>
<comment type="subcellular location">
    <subcellularLocation>
        <location evidence="1">Membrane</location>
        <topology evidence="1">Multi-pass membrane protein</topology>
    </subcellularLocation>
</comment>
<dbReference type="Pfam" id="PF07884">
    <property type="entry name" value="VKOR"/>
    <property type="match status" value="1"/>
</dbReference>
<keyword evidence="6" id="KW-0560">Oxidoreductase</keyword>
<dbReference type="AlphaFoldDB" id="A0A0G1GDP3"/>
<gene>
    <name evidence="12" type="ORF">UV74_C0013G0120</name>
</gene>
<dbReference type="InterPro" id="IPR012932">
    <property type="entry name" value="VKOR"/>
</dbReference>
<evidence type="ECO:0000313" key="12">
    <source>
        <dbReference type="EMBL" id="KKS96998.1"/>
    </source>
</evidence>
<evidence type="ECO:0000259" key="11">
    <source>
        <dbReference type="SMART" id="SM00756"/>
    </source>
</evidence>
<evidence type="ECO:0000256" key="9">
    <source>
        <dbReference type="ARBA" id="ARBA00023284"/>
    </source>
</evidence>
<keyword evidence="7 10" id="KW-0472">Membrane</keyword>
<evidence type="ECO:0000256" key="8">
    <source>
        <dbReference type="ARBA" id="ARBA00023157"/>
    </source>
</evidence>
<name>A0A0G1GDP3_9BACT</name>
<dbReference type="GO" id="GO:0016491">
    <property type="term" value="F:oxidoreductase activity"/>
    <property type="evidence" value="ECO:0007669"/>
    <property type="project" value="UniProtKB-KW"/>
</dbReference>
<evidence type="ECO:0000256" key="7">
    <source>
        <dbReference type="ARBA" id="ARBA00023136"/>
    </source>
</evidence>
<dbReference type="GO" id="GO:0016020">
    <property type="term" value="C:membrane"/>
    <property type="evidence" value="ECO:0007669"/>
    <property type="project" value="UniProtKB-SubCell"/>
</dbReference>
<keyword evidence="3 10" id="KW-0812">Transmembrane</keyword>
<proteinExistence type="inferred from homology"/>
<dbReference type="STRING" id="1618578.UV74_C0013G0120"/>
<evidence type="ECO:0000256" key="6">
    <source>
        <dbReference type="ARBA" id="ARBA00023002"/>
    </source>
</evidence>
<evidence type="ECO:0000256" key="2">
    <source>
        <dbReference type="ARBA" id="ARBA00006214"/>
    </source>
</evidence>
<evidence type="ECO:0000256" key="4">
    <source>
        <dbReference type="ARBA" id="ARBA00022719"/>
    </source>
</evidence>
<feature type="transmembrane region" description="Helical" evidence="10">
    <location>
        <begin position="109"/>
        <end position="132"/>
    </location>
</feature>